<dbReference type="AlphaFoldDB" id="A0A518AJR2"/>
<dbReference type="EMBL" id="CP036278">
    <property type="protein sequence ID" value="QDU54955.1"/>
    <property type="molecule type" value="Genomic_DNA"/>
</dbReference>
<name>A0A518AJR2_9BACT</name>
<proteinExistence type="predicted"/>
<protein>
    <submittedName>
        <fullName evidence="2">Uncharacterized protein</fullName>
    </submittedName>
</protein>
<feature type="region of interest" description="Disordered" evidence="1">
    <location>
        <begin position="24"/>
        <end position="52"/>
    </location>
</feature>
<organism evidence="2 3">
    <name type="scientific">Aeoliella mucimassa</name>
    <dbReference type="NCBI Taxonomy" id="2527972"/>
    <lineage>
        <taxon>Bacteria</taxon>
        <taxon>Pseudomonadati</taxon>
        <taxon>Planctomycetota</taxon>
        <taxon>Planctomycetia</taxon>
        <taxon>Pirellulales</taxon>
        <taxon>Lacipirellulaceae</taxon>
        <taxon>Aeoliella</taxon>
    </lineage>
</organism>
<feature type="compositionally biased region" description="Basic and acidic residues" evidence="1">
    <location>
        <begin position="29"/>
        <end position="41"/>
    </location>
</feature>
<gene>
    <name evidence="2" type="ORF">Pan181_11400</name>
</gene>
<evidence type="ECO:0000256" key="1">
    <source>
        <dbReference type="SAM" id="MobiDB-lite"/>
    </source>
</evidence>
<dbReference type="Proteomes" id="UP000315750">
    <property type="component" value="Chromosome"/>
</dbReference>
<accession>A0A518AJR2</accession>
<keyword evidence="3" id="KW-1185">Reference proteome</keyword>
<evidence type="ECO:0000313" key="2">
    <source>
        <dbReference type="EMBL" id="QDU54955.1"/>
    </source>
</evidence>
<dbReference type="KEGG" id="amuc:Pan181_11400"/>
<sequence>MSGCQESIRDRLVGEWVGQPDTAAAAAERVAKRQESQDSEKATGNGMPVQDATNKLEQTDLEGHEVTIRLQFKGDKTVHMSLGDNSEPREGHWRVLTLLPPDGAEIEITLDASEASEADDQTATKKAGEKRRFIVDFQQDGEKPGFTLVEKNSDPKFGRLYFEKKQ</sequence>
<evidence type="ECO:0000313" key="3">
    <source>
        <dbReference type="Proteomes" id="UP000315750"/>
    </source>
</evidence>
<reference evidence="2 3" key="1">
    <citation type="submission" date="2019-02" db="EMBL/GenBank/DDBJ databases">
        <title>Deep-cultivation of Planctomycetes and their phenomic and genomic characterization uncovers novel biology.</title>
        <authorList>
            <person name="Wiegand S."/>
            <person name="Jogler M."/>
            <person name="Boedeker C."/>
            <person name="Pinto D."/>
            <person name="Vollmers J."/>
            <person name="Rivas-Marin E."/>
            <person name="Kohn T."/>
            <person name="Peeters S.H."/>
            <person name="Heuer A."/>
            <person name="Rast P."/>
            <person name="Oberbeckmann S."/>
            <person name="Bunk B."/>
            <person name="Jeske O."/>
            <person name="Meyerdierks A."/>
            <person name="Storesund J.E."/>
            <person name="Kallscheuer N."/>
            <person name="Luecker S."/>
            <person name="Lage O.M."/>
            <person name="Pohl T."/>
            <person name="Merkel B.J."/>
            <person name="Hornburger P."/>
            <person name="Mueller R.-W."/>
            <person name="Bruemmer F."/>
            <person name="Labrenz M."/>
            <person name="Spormann A.M."/>
            <person name="Op den Camp H."/>
            <person name="Overmann J."/>
            <person name="Amann R."/>
            <person name="Jetten M.S.M."/>
            <person name="Mascher T."/>
            <person name="Medema M.H."/>
            <person name="Devos D.P."/>
            <person name="Kaster A.-K."/>
            <person name="Ovreas L."/>
            <person name="Rohde M."/>
            <person name="Galperin M.Y."/>
            <person name="Jogler C."/>
        </authorList>
    </citation>
    <scope>NUCLEOTIDE SEQUENCE [LARGE SCALE GENOMIC DNA]</scope>
    <source>
        <strain evidence="2 3">Pan181</strain>
    </source>
</reference>